<accession>A0A1B8SAZ5</accession>
<dbReference type="InterPro" id="IPR050090">
    <property type="entry name" value="Tyrosine_recombinase_XerCD"/>
</dbReference>
<dbReference type="PANTHER" id="PTHR30349:SF64">
    <property type="entry name" value="PROPHAGE INTEGRASE INTD-RELATED"/>
    <property type="match status" value="1"/>
</dbReference>
<evidence type="ECO:0000256" key="1">
    <source>
        <dbReference type="ARBA" id="ARBA00023172"/>
    </source>
</evidence>
<gene>
    <name evidence="4" type="ORF">ACT18_20590</name>
</gene>
<evidence type="ECO:0000313" key="5">
    <source>
        <dbReference type="Proteomes" id="UP000092668"/>
    </source>
</evidence>
<dbReference type="InterPro" id="IPR011010">
    <property type="entry name" value="DNA_brk_join_enz"/>
</dbReference>
<evidence type="ECO:0000256" key="2">
    <source>
        <dbReference type="SAM" id="MobiDB-lite"/>
    </source>
</evidence>
<feature type="region of interest" description="Disordered" evidence="2">
    <location>
        <begin position="1"/>
        <end position="26"/>
    </location>
</feature>
<dbReference type="PROSITE" id="PS51898">
    <property type="entry name" value="TYR_RECOMBINASE"/>
    <property type="match status" value="1"/>
</dbReference>
<dbReference type="Proteomes" id="UP000092668">
    <property type="component" value="Unassembled WGS sequence"/>
</dbReference>
<dbReference type="PATRIC" id="fig|354243.3.peg.4254"/>
<dbReference type="GO" id="GO:0003677">
    <property type="term" value="F:DNA binding"/>
    <property type="evidence" value="ECO:0007669"/>
    <property type="project" value="InterPro"/>
</dbReference>
<dbReference type="GO" id="GO:0006310">
    <property type="term" value="P:DNA recombination"/>
    <property type="evidence" value="ECO:0007669"/>
    <property type="project" value="UniProtKB-KW"/>
</dbReference>
<sequence>PHRRRGDSRKSVPGLTGTAHIGTTKTHAARSVAVSASVLKLLAPAMVGKAPDELLWCRGDGEPLRPPTTTHWFGAAVKRCQAADKKFPRVTVHELRHTAASLMIASGANVKTVQSQLGHKTATMTLDQYGHLFPDDLDGVADKMDDLVSGCAQNVPKKEAGQDGNAT</sequence>
<organism evidence="4 5">
    <name type="scientific">Mycolicibacter kumamotonensis</name>
    <dbReference type="NCBI Taxonomy" id="354243"/>
    <lineage>
        <taxon>Bacteria</taxon>
        <taxon>Bacillati</taxon>
        <taxon>Actinomycetota</taxon>
        <taxon>Actinomycetes</taxon>
        <taxon>Mycobacteriales</taxon>
        <taxon>Mycobacteriaceae</taxon>
        <taxon>Mycolicibacter</taxon>
    </lineage>
</organism>
<comment type="caution">
    <text evidence="4">The sequence shown here is derived from an EMBL/GenBank/DDBJ whole genome shotgun (WGS) entry which is preliminary data.</text>
</comment>
<dbReference type="Pfam" id="PF00589">
    <property type="entry name" value="Phage_integrase"/>
    <property type="match status" value="1"/>
</dbReference>
<dbReference type="InterPro" id="IPR013762">
    <property type="entry name" value="Integrase-like_cat_sf"/>
</dbReference>
<dbReference type="PANTHER" id="PTHR30349">
    <property type="entry name" value="PHAGE INTEGRASE-RELATED"/>
    <property type="match status" value="1"/>
</dbReference>
<name>A0A1B8SAZ5_9MYCO</name>
<dbReference type="SUPFAM" id="SSF56349">
    <property type="entry name" value="DNA breaking-rejoining enzymes"/>
    <property type="match status" value="1"/>
</dbReference>
<dbReference type="InterPro" id="IPR002104">
    <property type="entry name" value="Integrase_catalytic"/>
</dbReference>
<dbReference type="Gene3D" id="1.10.443.10">
    <property type="entry name" value="Intergrase catalytic core"/>
    <property type="match status" value="1"/>
</dbReference>
<reference evidence="4 5" key="1">
    <citation type="submission" date="2015-06" db="EMBL/GenBank/DDBJ databases">
        <title>Genome sequence of Mycobacterium kumamotonense strain Roo.</title>
        <authorList>
            <person name="Greninger A.L."/>
            <person name="Cunningham G."/>
            <person name="Miller S."/>
        </authorList>
    </citation>
    <scope>NUCLEOTIDE SEQUENCE [LARGE SCALE GENOMIC DNA]</scope>
    <source>
        <strain evidence="4 5">Roo</strain>
    </source>
</reference>
<dbReference type="AlphaFoldDB" id="A0A1B8SAZ5"/>
<protein>
    <recommendedName>
        <fullName evidence="3">Tyr recombinase domain-containing protein</fullName>
    </recommendedName>
</protein>
<keyword evidence="5" id="KW-1185">Reference proteome</keyword>
<keyword evidence="1" id="KW-0233">DNA recombination</keyword>
<evidence type="ECO:0000313" key="4">
    <source>
        <dbReference type="EMBL" id="OBY29918.1"/>
    </source>
</evidence>
<proteinExistence type="predicted"/>
<evidence type="ECO:0000259" key="3">
    <source>
        <dbReference type="PROSITE" id="PS51898"/>
    </source>
</evidence>
<feature type="non-terminal residue" evidence="4">
    <location>
        <position position="1"/>
    </location>
</feature>
<dbReference type="GO" id="GO:0015074">
    <property type="term" value="P:DNA integration"/>
    <property type="evidence" value="ECO:0007669"/>
    <property type="project" value="InterPro"/>
</dbReference>
<feature type="domain" description="Tyr recombinase" evidence="3">
    <location>
        <begin position="1"/>
        <end position="142"/>
    </location>
</feature>
<dbReference type="EMBL" id="LFOE01000045">
    <property type="protein sequence ID" value="OBY29918.1"/>
    <property type="molecule type" value="Genomic_DNA"/>
</dbReference>